<protein>
    <submittedName>
        <fullName evidence="9">Type II toxin-antitoxin system VapC family toxin</fullName>
    </submittedName>
</protein>
<dbReference type="InterPro" id="IPR002716">
    <property type="entry name" value="PIN_dom"/>
</dbReference>
<proteinExistence type="inferred from homology"/>
<keyword evidence="10" id="KW-1185">Reference proteome</keyword>
<keyword evidence="4" id="KW-0479">Metal-binding</keyword>
<dbReference type="CDD" id="cd18746">
    <property type="entry name" value="PIN_VapC4-5_FitB-like"/>
    <property type="match status" value="1"/>
</dbReference>
<dbReference type="GO" id="GO:0004518">
    <property type="term" value="F:nuclease activity"/>
    <property type="evidence" value="ECO:0007669"/>
    <property type="project" value="UniProtKB-KW"/>
</dbReference>
<feature type="domain" description="PIN" evidence="8">
    <location>
        <begin position="2"/>
        <end position="121"/>
    </location>
</feature>
<name>A0A553UWY8_9DEIO</name>
<dbReference type="InterPro" id="IPR029060">
    <property type="entry name" value="PIN-like_dom_sf"/>
</dbReference>
<evidence type="ECO:0000256" key="1">
    <source>
        <dbReference type="ARBA" id="ARBA00001946"/>
    </source>
</evidence>
<evidence type="ECO:0000256" key="7">
    <source>
        <dbReference type="ARBA" id="ARBA00038093"/>
    </source>
</evidence>
<dbReference type="PANTHER" id="PTHR33653">
    <property type="entry name" value="RIBONUCLEASE VAPC2"/>
    <property type="match status" value="1"/>
</dbReference>
<dbReference type="GO" id="GO:0046872">
    <property type="term" value="F:metal ion binding"/>
    <property type="evidence" value="ECO:0007669"/>
    <property type="project" value="UniProtKB-KW"/>
</dbReference>
<dbReference type="RefSeq" id="WP_143720853.1">
    <property type="nucleotide sequence ID" value="NZ_VKDB01000010.1"/>
</dbReference>
<evidence type="ECO:0000256" key="4">
    <source>
        <dbReference type="ARBA" id="ARBA00022723"/>
    </source>
</evidence>
<dbReference type="EMBL" id="VKDB01000010">
    <property type="protein sequence ID" value="TSA84706.1"/>
    <property type="molecule type" value="Genomic_DNA"/>
</dbReference>
<keyword evidence="6" id="KW-0460">Magnesium</keyword>
<comment type="caution">
    <text evidence="9">The sequence shown here is derived from an EMBL/GenBank/DDBJ whole genome shotgun (WGS) entry which is preliminary data.</text>
</comment>
<dbReference type="SUPFAM" id="SSF88723">
    <property type="entry name" value="PIN domain-like"/>
    <property type="match status" value="1"/>
</dbReference>
<keyword evidence="3" id="KW-0540">Nuclease</keyword>
<dbReference type="Proteomes" id="UP000316092">
    <property type="component" value="Unassembled WGS sequence"/>
</dbReference>
<evidence type="ECO:0000313" key="9">
    <source>
        <dbReference type="EMBL" id="TSA84706.1"/>
    </source>
</evidence>
<evidence type="ECO:0000313" key="10">
    <source>
        <dbReference type="Proteomes" id="UP000316092"/>
    </source>
</evidence>
<accession>A0A553UWY8</accession>
<evidence type="ECO:0000256" key="6">
    <source>
        <dbReference type="ARBA" id="ARBA00022842"/>
    </source>
</evidence>
<evidence type="ECO:0000259" key="8">
    <source>
        <dbReference type="Pfam" id="PF01850"/>
    </source>
</evidence>
<dbReference type="Pfam" id="PF01850">
    <property type="entry name" value="PIN"/>
    <property type="match status" value="1"/>
</dbReference>
<comment type="similarity">
    <text evidence="7">Belongs to the PINc/VapC protein family.</text>
</comment>
<keyword evidence="5" id="KW-0378">Hydrolase</keyword>
<sequence length="137" mass="15067">MYLLDTNVVSERSKLQPDAKVMAWLGSHTVGQTYLSVISLAELEQGVLRLGNTKRARELQFFLRRIEEQFTGRILPVDWAVARAWASMTAGAISAGKTLGYADSLIAATACTHGLIVVTRNVADFQAVMTDVVNPWE</sequence>
<evidence type="ECO:0000256" key="3">
    <source>
        <dbReference type="ARBA" id="ARBA00022722"/>
    </source>
</evidence>
<dbReference type="OrthoDB" id="9815354at2"/>
<comment type="cofactor">
    <cofactor evidence="1">
        <name>Mg(2+)</name>
        <dbReference type="ChEBI" id="CHEBI:18420"/>
    </cofactor>
</comment>
<dbReference type="AlphaFoldDB" id="A0A553UWY8"/>
<dbReference type="PANTHER" id="PTHR33653:SF1">
    <property type="entry name" value="RIBONUCLEASE VAPC2"/>
    <property type="match status" value="1"/>
</dbReference>
<keyword evidence="2" id="KW-1277">Toxin-antitoxin system</keyword>
<dbReference type="InterPro" id="IPR050556">
    <property type="entry name" value="Type_II_TA_system_RNase"/>
</dbReference>
<dbReference type="GO" id="GO:0016787">
    <property type="term" value="F:hydrolase activity"/>
    <property type="evidence" value="ECO:0007669"/>
    <property type="project" value="UniProtKB-KW"/>
</dbReference>
<reference evidence="9 10" key="1">
    <citation type="submission" date="2019-07" db="EMBL/GenBank/DDBJ databases">
        <title>Deinococcus detaillus sp. nov., isolated from humus soil in Antarctica.</title>
        <authorList>
            <person name="Zhang K."/>
        </authorList>
    </citation>
    <scope>NUCLEOTIDE SEQUENCE [LARGE SCALE GENOMIC DNA]</scope>
    <source>
        <strain evidence="9 10">H1</strain>
    </source>
</reference>
<gene>
    <name evidence="9" type="ORF">FNU79_10765</name>
</gene>
<dbReference type="Gene3D" id="3.40.50.1010">
    <property type="entry name" value="5'-nuclease"/>
    <property type="match status" value="1"/>
</dbReference>
<evidence type="ECO:0000256" key="5">
    <source>
        <dbReference type="ARBA" id="ARBA00022801"/>
    </source>
</evidence>
<evidence type="ECO:0000256" key="2">
    <source>
        <dbReference type="ARBA" id="ARBA00022649"/>
    </source>
</evidence>
<organism evidence="9 10">
    <name type="scientific">Deinococcus detaillensis</name>
    <dbReference type="NCBI Taxonomy" id="2592048"/>
    <lineage>
        <taxon>Bacteria</taxon>
        <taxon>Thermotogati</taxon>
        <taxon>Deinococcota</taxon>
        <taxon>Deinococci</taxon>
        <taxon>Deinococcales</taxon>
        <taxon>Deinococcaceae</taxon>
        <taxon>Deinococcus</taxon>
    </lineage>
</organism>